<accession>N6UTH4</accession>
<keyword evidence="1" id="KW-0732">Signal</keyword>
<gene>
    <name evidence="2" type="ORF">RHSP_83308</name>
</gene>
<proteinExistence type="predicted"/>
<protein>
    <submittedName>
        <fullName evidence="2">Uncharacterized protein</fullName>
    </submittedName>
</protein>
<dbReference type="PATRIC" id="fig|363754.4.peg.5903"/>
<feature type="signal peptide" evidence="1">
    <location>
        <begin position="1"/>
        <end position="21"/>
    </location>
</feature>
<reference evidence="2 3" key="1">
    <citation type="journal article" date="2012" name="BMC Genomics">
        <title>Genomic basis of broad host range and environmental adaptability of Rhizobium tropici CIAT 899 and Rhizobium sp. PRF 81 which are used in inoculants for common bean (Phaseolus vulgaris L.).</title>
        <authorList>
            <person name="Ormeno-Orrillo E."/>
            <person name="Menna P."/>
            <person name="Almeida L.G."/>
            <person name="Ollero F.J."/>
            <person name="Nicolas M.F."/>
            <person name="Pains Rodrigues E."/>
            <person name="Shigueyoshi Nakatani A."/>
            <person name="Silva Batista J.S."/>
            <person name="Oliveira Chueire L.M."/>
            <person name="Souza R.C."/>
            <person name="Ribeiro Vasconcelos A.T."/>
            <person name="Megias M."/>
            <person name="Hungria M."/>
            <person name="Martinez-Romero E."/>
        </authorList>
    </citation>
    <scope>NUCLEOTIDE SEQUENCE [LARGE SCALE GENOMIC DNA]</scope>
    <source>
        <strain evidence="2 3">PRF 81</strain>
    </source>
</reference>
<evidence type="ECO:0000313" key="2">
    <source>
        <dbReference type="EMBL" id="ENN84086.1"/>
    </source>
</evidence>
<dbReference type="OrthoDB" id="7870801at2"/>
<dbReference type="AlphaFoldDB" id="N6UTH4"/>
<dbReference type="RefSeq" id="WP_004126770.1">
    <property type="nucleotide sequence ID" value="NZ_AQHN01000089.1"/>
</dbReference>
<evidence type="ECO:0000256" key="1">
    <source>
        <dbReference type="SAM" id="SignalP"/>
    </source>
</evidence>
<dbReference type="EMBL" id="AQHN01000089">
    <property type="protein sequence ID" value="ENN84086.1"/>
    <property type="molecule type" value="Genomic_DNA"/>
</dbReference>
<evidence type="ECO:0000313" key="3">
    <source>
        <dbReference type="Proteomes" id="UP000012429"/>
    </source>
</evidence>
<name>N6UTH4_9HYPH</name>
<keyword evidence="3" id="KW-1185">Reference proteome</keyword>
<sequence length="102" mass="10801">MRSAALALILTALAAAGPASAISRYESLSKTCAAVQQLIASERAVILRYPAKGASLVLYDRFVSGNGQCSVSDYAARTYIPTRDNPLCPVYSCKPSSVFNPN</sequence>
<feature type="chain" id="PRO_5004126478" evidence="1">
    <location>
        <begin position="22"/>
        <end position="102"/>
    </location>
</feature>
<comment type="caution">
    <text evidence="2">The sequence shown here is derived from an EMBL/GenBank/DDBJ whole genome shotgun (WGS) entry which is preliminary data.</text>
</comment>
<organism evidence="2 3">
    <name type="scientific">Rhizobium freirei PRF 81</name>
    <dbReference type="NCBI Taxonomy" id="363754"/>
    <lineage>
        <taxon>Bacteria</taxon>
        <taxon>Pseudomonadati</taxon>
        <taxon>Pseudomonadota</taxon>
        <taxon>Alphaproteobacteria</taxon>
        <taxon>Hyphomicrobiales</taxon>
        <taxon>Rhizobiaceae</taxon>
        <taxon>Rhizobium/Agrobacterium group</taxon>
        <taxon>Rhizobium</taxon>
    </lineage>
</organism>
<dbReference type="Proteomes" id="UP000012429">
    <property type="component" value="Unassembled WGS sequence"/>
</dbReference>